<gene>
    <name evidence="3" type="ORF">AUC31_14215</name>
</gene>
<reference evidence="3" key="1">
    <citation type="submission" date="2016-01" db="EMBL/GenBank/DDBJ databases">
        <title>Complete genome of Planococcus rifietoensis type strain M8.</title>
        <authorList>
            <person name="See-Too W.S."/>
        </authorList>
    </citation>
    <scope>NUCLEOTIDE SEQUENCE [LARGE SCALE GENOMIC DNA]</scope>
    <source>
        <strain evidence="3">M8</strain>
    </source>
</reference>
<feature type="binding site" evidence="2">
    <location>
        <position position="104"/>
    </location>
    <ligand>
        <name>Zn(2+)</name>
        <dbReference type="ChEBI" id="CHEBI:29105"/>
        <label>2</label>
    </ligand>
</feature>
<feature type="binding site" evidence="2">
    <location>
        <position position="8"/>
    </location>
    <ligand>
        <name>Zn(2+)</name>
        <dbReference type="ChEBI" id="CHEBI:29105"/>
        <label>1</label>
    </ligand>
</feature>
<dbReference type="EMBL" id="CP013659">
    <property type="protein sequence ID" value="ALS76278.1"/>
    <property type="molecule type" value="Genomic_DNA"/>
</dbReference>
<keyword evidence="3" id="KW-0031">Aminopeptidase</keyword>
<dbReference type="InterPro" id="IPR007035">
    <property type="entry name" value="Peptidase_M55"/>
</dbReference>
<keyword evidence="3" id="KW-0645">Protease</keyword>
<dbReference type="CDD" id="cd08663">
    <property type="entry name" value="DAP_dppA_1"/>
    <property type="match status" value="1"/>
</dbReference>
<dbReference type="InterPro" id="IPR027476">
    <property type="entry name" value="DppA_N"/>
</dbReference>
<dbReference type="GO" id="GO:0046872">
    <property type="term" value="F:metal ion binding"/>
    <property type="evidence" value="ECO:0007669"/>
    <property type="project" value="UniProtKB-KW"/>
</dbReference>
<dbReference type="Proteomes" id="UP000067683">
    <property type="component" value="Chromosome"/>
</dbReference>
<sequence length="274" mass="30268">MKFYLSMDMEGVTALPDYTYVDSKEANYERGRRLMTGDANAIIHGAFDSGAEAFLVNDSHSKMNNLIAEDLHEEAELITGGVKAFSMVEGLDDSYTGAFFAGYHARAGQKGVMSHAMIFGVRSMWIDDVEVGELGLNAYVAGYYGVPVLMVAGDDCACREAETLIPGVTTVAVKETLTRSAVKTLHPKKAQRLLREKTQEAIQHKDRVKPLVPPEQPTLRMEFTNYGEAELAAMMPGTRIEEGTTIVRYEAQNILEAYRAMLVMTELAMQAKFC</sequence>
<dbReference type="RefSeq" id="WP_058382980.1">
    <property type="nucleotide sequence ID" value="NZ_CP013659.2"/>
</dbReference>
<dbReference type="InterPro" id="IPR036177">
    <property type="entry name" value="Peptidase_M55_sf"/>
</dbReference>
<feature type="binding site" evidence="2">
    <location>
        <position position="60"/>
    </location>
    <ligand>
        <name>Zn(2+)</name>
        <dbReference type="ChEBI" id="CHEBI:29105"/>
        <label>2</label>
    </ligand>
</feature>
<evidence type="ECO:0000256" key="2">
    <source>
        <dbReference type="PIRSR" id="PIRSR015853-2"/>
    </source>
</evidence>
<dbReference type="Gene3D" id="3.30.1360.130">
    <property type="entry name" value="Dipeptide transport protein"/>
    <property type="match status" value="1"/>
</dbReference>
<feature type="binding site" evidence="2">
    <location>
        <position position="10"/>
    </location>
    <ligand>
        <name>Zn(2+)</name>
        <dbReference type="ChEBI" id="CHEBI:29105"/>
        <label>1</label>
    </ligand>
</feature>
<evidence type="ECO:0000256" key="1">
    <source>
        <dbReference type="PIRSR" id="PIRSR015853-1"/>
    </source>
</evidence>
<keyword evidence="2" id="KW-0862">Zinc</keyword>
<dbReference type="KEGG" id="prt:AUC31_14215"/>
<feature type="binding site" evidence="2">
    <location>
        <position position="133"/>
    </location>
    <ligand>
        <name>Zn(2+)</name>
        <dbReference type="ChEBI" id="CHEBI:29105"/>
        <label>2</label>
    </ligand>
</feature>
<evidence type="ECO:0000313" key="4">
    <source>
        <dbReference type="Proteomes" id="UP000067683"/>
    </source>
</evidence>
<name>A0A0U2QAW4_9BACL</name>
<dbReference type="STRING" id="200991.AUC31_14215"/>
<dbReference type="Pfam" id="PF04951">
    <property type="entry name" value="Peptidase_M55"/>
    <property type="match status" value="1"/>
</dbReference>
<dbReference type="OrthoDB" id="9785420at2"/>
<feature type="binding site" evidence="2">
    <location>
        <position position="8"/>
    </location>
    <ligand>
        <name>Zn(2+)</name>
        <dbReference type="ChEBI" id="CHEBI:29105"/>
        <label>2</label>
    </ligand>
</feature>
<dbReference type="Gene3D" id="3.40.50.10780">
    <property type="entry name" value="Dipeptide transport protein"/>
    <property type="match status" value="1"/>
</dbReference>
<evidence type="ECO:0000313" key="3">
    <source>
        <dbReference type="EMBL" id="ALS76278.1"/>
    </source>
</evidence>
<protein>
    <submittedName>
        <fullName evidence="3">Aminopeptidase</fullName>
    </submittedName>
</protein>
<dbReference type="GO" id="GO:0004177">
    <property type="term" value="F:aminopeptidase activity"/>
    <property type="evidence" value="ECO:0007669"/>
    <property type="project" value="UniProtKB-KW"/>
</dbReference>
<proteinExistence type="predicted"/>
<dbReference type="SUPFAM" id="SSF63992">
    <property type="entry name" value="Dipeptide transport protein"/>
    <property type="match status" value="1"/>
</dbReference>
<dbReference type="PIRSF" id="PIRSF015853">
    <property type="entry name" value="Pep_DppA"/>
    <property type="match status" value="1"/>
</dbReference>
<feature type="active site" description="Nucleophile" evidence="1">
    <location>
        <position position="115"/>
    </location>
</feature>
<accession>A0A0U2QAW4</accession>
<keyword evidence="2" id="KW-0479">Metal-binding</keyword>
<dbReference type="AlphaFoldDB" id="A0A0U2QAW4"/>
<organism evidence="3 4">
    <name type="scientific">Planococcus rifietoensis</name>
    <dbReference type="NCBI Taxonomy" id="200991"/>
    <lineage>
        <taxon>Bacteria</taxon>
        <taxon>Bacillati</taxon>
        <taxon>Bacillota</taxon>
        <taxon>Bacilli</taxon>
        <taxon>Bacillales</taxon>
        <taxon>Caryophanaceae</taxon>
        <taxon>Planococcus</taxon>
    </lineage>
</organism>
<keyword evidence="3" id="KW-0378">Hydrolase</keyword>
<keyword evidence="4" id="KW-1185">Reference proteome</keyword>